<dbReference type="PANTHER" id="PTHR34800:SF1">
    <property type="entry name" value="TETRAPYRROLE-BINDING PROTEIN, CHLOROPLASTIC"/>
    <property type="match status" value="1"/>
</dbReference>
<dbReference type="SUPFAM" id="SSF48371">
    <property type="entry name" value="ARM repeat"/>
    <property type="match status" value="1"/>
</dbReference>
<dbReference type="GO" id="GO:0046906">
    <property type="term" value="F:tetrapyrrole binding"/>
    <property type="evidence" value="ECO:0007669"/>
    <property type="project" value="TreeGrafter"/>
</dbReference>
<keyword evidence="3" id="KW-0934">Plastid</keyword>
<protein>
    <submittedName>
        <fullName evidence="3">Uncharacterized protein</fullName>
    </submittedName>
</protein>
<gene>
    <name evidence="3" type="primary">ycf53</name>
</gene>
<dbReference type="Gene3D" id="1.10.10.1770">
    <property type="entry name" value="Gun4-like"/>
    <property type="match status" value="1"/>
</dbReference>
<proteinExistence type="predicted"/>
<sequence length="240" mass="28736">MTKSKVSRSKITIEEKIFCKNYTIISRETEKLIDQIYNTGQNEQNILLELIIKRILIEKNTTEVIDGFIFQKLIKTNKKEIEKKLLHYFPNGVLILQQSLNLNYQTLQKLLINEEFEEANKLTQQYLCKLVEIETLDKREWLYFTDIQFLPSNDLLTLDSLWKIYSKGKFGFSIQKKIWISNNKNWDKLWEKINWIDKGIMKRYPQGFTWTLEAPEGHLPLFNQLRGTQSLSYLFKNIKW</sequence>
<reference evidence="3" key="1">
    <citation type="journal article" date="2017" name="J. Phycol.">
        <title>Analysis of chloroplast genomes and a supermatrix inform reclassification of the Rhodomelaceae (Rhodophyta).</title>
        <authorList>
            <person name="Diaz-Tapia P."/>
            <person name="Maggs C.A."/>
            <person name="West J.A."/>
            <person name="Verbruggen H."/>
        </authorList>
    </citation>
    <scope>NUCLEOTIDE SEQUENCE</scope>
    <source>
        <strain evidence="3">PD949</strain>
    </source>
</reference>
<name>A0A1Z1MIK7_9FLOR</name>
<dbReference type="Pfam" id="PF16416">
    <property type="entry name" value="GUN4_N"/>
    <property type="match status" value="1"/>
</dbReference>
<dbReference type="SUPFAM" id="SSF140869">
    <property type="entry name" value="GUN4-like"/>
    <property type="match status" value="1"/>
</dbReference>
<dbReference type="EMBL" id="MF101440">
    <property type="protein sequence ID" value="ARW65910.1"/>
    <property type="molecule type" value="Genomic_DNA"/>
</dbReference>
<dbReference type="CDD" id="cd16383">
    <property type="entry name" value="GUN4"/>
    <property type="match status" value="1"/>
</dbReference>
<evidence type="ECO:0000259" key="1">
    <source>
        <dbReference type="Pfam" id="PF05419"/>
    </source>
</evidence>
<feature type="domain" description="GUN4-like" evidence="1">
    <location>
        <begin position="99"/>
        <end position="235"/>
    </location>
</feature>
<dbReference type="InterPro" id="IPR032192">
    <property type="entry name" value="GUN4_N"/>
</dbReference>
<dbReference type="InterPro" id="IPR008629">
    <property type="entry name" value="GUN4-like"/>
</dbReference>
<organism evidence="3">
    <name type="scientific">Ophidocladus simpliciusculus</name>
    <dbReference type="NCBI Taxonomy" id="1261574"/>
    <lineage>
        <taxon>Eukaryota</taxon>
        <taxon>Rhodophyta</taxon>
        <taxon>Florideophyceae</taxon>
        <taxon>Rhodymeniophycidae</taxon>
        <taxon>Ceramiales</taxon>
        <taxon>Rhodomelaceae</taxon>
        <taxon>Herposiphonieae</taxon>
        <taxon>Ophidocladus</taxon>
    </lineage>
</organism>
<geneLocation type="chloroplast" evidence="3"/>
<dbReference type="Gene3D" id="1.25.40.620">
    <property type="match status" value="1"/>
</dbReference>
<dbReference type="GeneID" id="33358969"/>
<dbReference type="RefSeq" id="YP_009396724.1">
    <property type="nucleotide sequence ID" value="NC_035284.1"/>
</dbReference>
<evidence type="ECO:0000313" key="3">
    <source>
        <dbReference type="EMBL" id="ARW65910.1"/>
    </source>
</evidence>
<evidence type="ECO:0000259" key="2">
    <source>
        <dbReference type="Pfam" id="PF16416"/>
    </source>
</evidence>
<dbReference type="AlphaFoldDB" id="A0A1Z1MIK7"/>
<dbReference type="Pfam" id="PF05419">
    <property type="entry name" value="GUN4"/>
    <property type="match status" value="1"/>
</dbReference>
<dbReference type="InterPro" id="IPR016024">
    <property type="entry name" value="ARM-type_fold"/>
</dbReference>
<dbReference type="InterPro" id="IPR037215">
    <property type="entry name" value="GUN4-like_sf"/>
</dbReference>
<feature type="domain" description="GUN4 N-terminal ARM-like repeat" evidence="2">
    <location>
        <begin position="27"/>
        <end position="90"/>
    </location>
</feature>
<keyword evidence="3" id="KW-0150">Chloroplast</keyword>
<dbReference type="PANTHER" id="PTHR34800">
    <property type="entry name" value="TETRAPYRROLE-BINDING PROTEIN, CHLOROPLASTIC"/>
    <property type="match status" value="1"/>
</dbReference>
<accession>A0A1Z1MIK7</accession>